<evidence type="ECO:0000313" key="1">
    <source>
        <dbReference type="EMBL" id="REH54475.1"/>
    </source>
</evidence>
<proteinExistence type="predicted"/>
<protein>
    <submittedName>
        <fullName evidence="1">Uncharacterized protein</fullName>
    </submittedName>
</protein>
<comment type="caution">
    <text evidence="1">The sequence shown here is derived from an EMBL/GenBank/DDBJ whole genome shotgun (WGS) entry which is preliminary data.</text>
</comment>
<dbReference type="EMBL" id="QUNO01000002">
    <property type="protein sequence ID" value="REH54475.1"/>
    <property type="molecule type" value="Genomic_DNA"/>
</dbReference>
<gene>
    <name evidence="1" type="ORF">BCF44_102707</name>
</gene>
<organism evidence="1 2">
    <name type="scientific">Kutzneria buriramensis</name>
    <dbReference type="NCBI Taxonomy" id="1045776"/>
    <lineage>
        <taxon>Bacteria</taxon>
        <taxon>Bacillati</taxon>
        <taxon>Actinomycetota</taxon>
        <taxon>Actinomycetes</taxon>
        <taxon>Pseudonocardiales</taxon>
        <taxon>Pseudonocardiaceae</taxon>
        <taxon>Kutzneria</taxon>
    </lineage>
</organism>
<sequence length="117" mass="12892">MTVPTTRQTVGMHPELRATPHWQRTDNAFFPVVAQVDGAWWVLRINSFPDHPLWTLFVDGTVRFDVDDAPPAWGEPASRKAPALAKDVERAVLAPVEGFVAYGSEVGDPCDNPFCCG</sequence>
<accession>A0A3E0I8L1</accession>
<evidence type="ECO:0000313" key="2">
    <source>
        <dbReference type="Proteomes" id="UP000256269"/>
    </source>
</evidence>
<dbReference type="AlphaFoldDB" id="A0A3E0I8L1"/>
<reference evidence="1 2" key="1">
    <citation type="submission" date="2018-08" db="EMBL/GenBank/DDBJ databases">
        <title>Genomic Encyclopedia of Archaeal and Bacterial Type Strains, Phase II (KMG-II): from individual species to whole genera.</title>
        <authorList>
            <person name="Goeker M."/>
        </authorList>
    </citation>
    <scope>NUCLEOTIDE SEQUENCE [LARGE SCALE GENOMIC DNA]</scope>
    <source>
        <strain evidence="1 2">DSM 45791</strain>
    </source>
</reference>
<dbReference type="Proteomes" id="UP000256269">
    <property type="component" value="Unassembled WGS sequence"/>
</dbReference>
<keyword evidence="2" id="KW-1185">Reference proteome</keyword>
<name>A0A3E0I8L1_9PSEU</name>